<dbReference type="SUPFAM" id="SSF51735">
    <property type="entry name" value="NAD(P)-binding Rossmann-fold domains"/>
    <property type="match status" value="1"/>
</dbReference>
<evidence type="ECO:0008006" key="6">
    <source>
        <dbReference type="Google" id="ProtNLM"/>
    </source>
</evidence>
<keyword evidence="2" id="KW-0560">Oxidoreductase</keyword>
<dbReference type="FunFam" id="3.40.50.720:FF:000084">
    <property type="entry name" value="Short-chain dehydrogenase reductase"/>
    <property type="match status" value="1"/>
</dbReference>
<dbReference type="AlphaFoldDB" id="A0A2W4RIX3"/>
<comment type="caution">
    <text evidence="4">The sequence shown here is derived from an EMBL/GenBank/DDBJ whole genome shotgun (WGS) entry which is preliminary data.</text>
</comment>
<organism evidence="4 5">
    <name type="scientific">Candidatus Methylumidiphilus alinenensis</name>
    <dbReference type="NCBI Taxonomy" id="2202197"/>
    <lineage>
        <taxon>Bacteria</taxon>
        <taxon>Pseudomonadati</taxon>
        <taxon>Pseudomonadota</taxon>
        <taxon>Gammaproteobacteria</taxon>
        <taxon>Methylococcales</taxon>
        <taxon>Candidatus Methylumidiphilus</taxon>
    </lineage>
</organism>
<evidence type="ECO:0000313" key="5">
    <source>
        <dbReference type="Proteomes" id="UP000249396"/>
    </source>
</evidence>
<gene>
    <name evidence="4" type="ORF">DM484_07820</name>
</gene>
<dbReference type="Gene3D" id="3.40.50.720">
    <property type="entry name" value="NAD(P)-binding Rossmann-like Domain"/>
    <property type="match status" value="1"/>
</dbReference>
<dbReference type="InterPro" id="IPR036291">
    <property type="entry name" value="NAD(P)-bd_dom_sf"/>
</dbReference>
<proteinExistence type="inferred from homology"/>
<reference evidence="4 5" key="1">
    <citation type="journal article" date="2018" name="Aquat. Microb. Ecol.">
        <title>Gammaproteobacterial methanotrophs dominate.</title>
        <authorList>
            <person name="Rissanen A.J."/>
            <person name="Saarenheimo J."/>
            <person name="Tiirola M."/>
            <person name="Peura S."/>
            <person name="Aalto S.L."/>
            <person name="Karvinen A."/>
            <person name="Nykanen H."/>
        </authorList>
    </citation>
    <scope>NUCLEOTIDE SEQUENCE [LARGE SCALE GENOMIC DNA]</scope>
    <source>
        <strain evidence="4">AMbin10</strain>
    </source>
</reference>
<dbReference type="PANTHER" id="PTHR24322">
    <property type="entry name" value="PKSB"/>
    <property type="match status" value="1"/>
</dbReference>
<comment type="similarity">
    <text evidence="1 3">Belongs to the short-chain dehydrogenases/reductases (SDR) family.</text>
</comment>
<evidence type="ECO:0000313" key="4">
    <source>
        <dbReference type="EMBL" id="PZN81689.1"/>
    </source>
</evidence>
<name>A0A2W4RIX3_9GAMM</name>
<accession>A0A2W4RIX3</accession>
<dbReference type="EMBL" id="QJPH01000259">
    <property type="protein sequence ID" value="PZN81689.1"/>
    <property type="molecule type" value="Genomic_DNA"/>
</dbReference>
<sequence length="315" mass="34143">MKEFNDKVAVITGAASGIGRAIAERCIGEGMKVVLADIEGDALAATAKDLLAQSGSVKALPVDVSKADEVERLARATLDTFGAVHLLFNNAGVAGQGAGGVVWRSKREDWEWVLGVNLWGVVHGLRSFVPIMLAQDEECHIVNTASMGGVVGYEPSAAYHASKHAVVALSENLHHSLARQQAKIKASVLCPGWVSSRVMDAERNRPSGLKVDRNIPPLAQAALAEQRRQLEAGMPPEQVAGCVFAAIRSGKFYIFTHPEQKFLIRQRMEEMLDERNPTFPEEVEAASNSAENTDLESIVTHRRFSESRAVHIACE</sequence>
<dbReference type="InterPro" id="IPR002347">
    <property type="entry name" value="SDR_fam"/>
</dbReference>
<evidence type="ECO:0000256" key="1">
    <source>
        <dbReference type="ARBA" id="ARBA00006484"/>
    </source>
</evidence>
<protein>
    <recommendedName>
        <fullName evidence="6">3-oxoacyl-ACP reductase</fullName>
    </recommendedName>
</protein>
<evidence type="ECO:0000256" key="3">
    <source>
        <dbReference type="RuleBase" id="RU000363"/>
    </source>
</evidence>
<dbReference type="NCBIfam" id="NF004843">
    <property type="entry name" value="PRK06194.1"/>
    <property type="match status" value="1"/>
</dbReference>
<dbReference type="PRINTS" id="PR00080">
    <property type="entry name" value="SDRFAMILY"/>
</dbReference>
<dbReference type="PRINTS" id="PR00081">
    <property type="entry name" value="GDHRDH"/>
</dbReference>
<dbReference type="GO" id="GO:0016616">
    <property type="term" value="F:oxidoreductase activity, acting on the CH-OH group of donors, NAD or NADP as acceptor"/>
    <property type="evidence" value="ECO:0007669"/>
    <property type="project" value="TreeGrafter"/>
</dbReference>
<dbReference type="Proteomes" id="UP000249396">
    <property type="component" value="Unassembled WGS sequence"/>
</dbReference>
<dbReference type="CDD" id="cd05233">
    <property type="entry name" value="SDR_c"/>
    <property type="match status" value="1"/>
</dbReference>
<dbReference type="PANTHER" id="PTHR24322:SF736">
    <property type="entry name" value="RETINOL DEHYDROGENASE 10"/>
    <property type="match status" value="1"/>
</dbReference>
<evidence type="ECO:0000256" key="2">
    <source>
        <dbReference type="ARBA" id="ARBA00023002"/>
    </source>
</evidence>
<dbReference type="Pfam" id="PF00106">
    <property type="entry name" value="adh_short"/>
    <property type="match status" value="1"/>
</dbReference>